<dbReference type="EMBL" id="JBAHYK010000191">
    <property type="protein sequence ID" value="KAL0576892.1"/>
    <property type="molecule type" value="Genomic_DNA"/>
</dbReference>
<dbReference type="Proteomes" id="UP001465976">
    <property type="component" value="Unassembled WGS sequence"/>
</dbReference>
<comment type="caution">
    <text evidence="11">The sequence shown here is derived from an EMBL/GenBank/DDBJ whole genome shotgun (WGS) entry which is preliminary data.</text>
</comment>
<dbReference type="PROSITE" id="PS52049">
    <property type="entry name" value="ULD"/>
    <property type="match status" value="1"/>
</dbReference>
<dbReference type="InterPro" id="IPR036959">
    <property type="entry name" value="Peptidase_C12_UCH_sf"/>
</dbReference>
<feature type="region of interest" description="Disordered" evidence="9">
    <location>
        <begin position="436"/>
        <end position="468"/>
    </location>
</feature>
<comment type="similarity">
    <text evidence="2 8">Belongs to the peptidase C12 family.</text>
</comment>
<feature type="compositionally biased region" description="Low complexity" evidence="9">
    <location>
        <begin position="173"/>
        <end position="184"/>
    </location>
</feature>
<evidence type="ECO:0000313" key="11">
    <source>
        <dbReference type="EMBL" id="KAL0576892.1"/>
    </source>
</evidence>
<evidence type="ECO:0000256" key="9">
    <source>
        <dbReference type="SAM" id="MobiDB-lite"/>
    </source>
</evidence>
<dbReference type="SUPFAM" id="SSF54001">
    <property type="entry name" value="Cysteine proteinases"/>
    <property type="match status" value="1"/>
</dbReference>
<accession>A0ABR3FN86</accession>
<feature type="active site" description="Proton donor" evidence="8">
    <location>
        <position position="220"/>
    </location>
</feature>
<feature type="site" description="Transition state stabilizer" evidence="8">
    <location>
        <position position="90"/>
    </location>
</feature>
<dbReference type="PANTHER" id="PTHR10589:SF16">
    <property type="entry name" value="UBIQUITIN CARBOXYL-TERMINAL HYDROLASE ISOZYME L5"/>
    <property type="match status" value="1"/>
</dbReference>
<dbReference type="EC" id="3.4.19.12" evidence="3 8"/>
<evidence type="ECO:0000256" key="1">
    <source>
        <dbReference type="ARBA" id="ARBA00000707"/>
    </source>
</evidence>
<dbReference type="InterPro" id="IPR001578">
    <property type="entry name" value="Peptidase_C12_UCH"/>
</dbReference>
<proteinExistence type="inferred from homology"/>
<dbReference type="Pfam" id="PF01088">
    <property type="entry name" value="Peptidase_C12"/>
    <property type="match status" value="1"/>
</dbReference>
<evidence type="ECO:0000256" key="7">
    <source>
        <dbReference type="ARBA" id="ARBA00022807"/>
    </source>
</evidence>
<feature type="site" description="Important for enzyme activity" evidence="8">
    <location>
        <position position="235"/>
    </location>
</feature>
<feature type="active site" description="Nucleophile" evidence="8">
    <location>
        <position position="96"/>
    </location>
</feature>
<reference evidence="11 12" key="1">
    <citation type="submission" date="2024-02" db="EMBL/GenBank/DDBJ databases">
        <title>A draft genome for the cacao thread blight pathogen Marasmius crinis-equi.</title>
        <authorList>
            <person name="Cohen S.P."/>
            <person name="Baruah I.K."/>
            <person name="Amoako-Attah I."/>
            <person name="Bukari Y."/>
            <person name="Meinhardt L.W."/>
            <person name="Bailey B.A."/>
        </authorList>
    </citation>
    <scope>NUCLEOTIDE SEQUENCE [LARGE SCALE GENOMIC DNA]</scope>
    <source>
        <strain evidence="11 12">GH-76</strain>
    </source>
</reference>
<dbReference type="PROSITE" id="PS52048">
    <property type="entry name" value="UCH_DOMAIN"/>
    <property type="match status" value="1"/>
</dbReference>
<evidence type="ECO:0000259" key="10">
    <source>
        <dbReference type="PROSITE" id="PS52048"/>
    </source>
</evidence>
<feature type="domain" description="UCH catalytic" evidence="10">
    <location>
        <begin position="11"/>
        <end position="283"/>
    </location>
</feature>
<evidence type="ECO:0000256" key="6">
    <source>
        <dbReference type="ARBA" id="ARBA00022801"/>
    </source>
</evidence>
<keyword evidence="4 8" id="KW-0645">Protease</keyword>
<evidence type="ECO:0000313" key="12">
    <source>
        <dbReference type="Proteomes" id="UP001465976"/>
    </source>
</evidence>
<keyword evidence="5 8" id="KW-0833">Ubl conjugation pathway</keyword>
<name>A0ABR3FN86_9AGAR</name>
<keyword evidence="6 8" id="KW-0378">Hydrolase</keyword>
<sequence>MSEPIDLVGGPFAVIESDPGVFTSLTRQLGIKNIELTELYDIEPWAVDHLQPHGLIFCFGWKKDKDAQDHRPHTDDFQNDPVEQVWFANQLSDDACASHAILNVLFNCDKEKVDIGEELSFFREETRDMSGVMKGLAVSSSHLIRKAHNSLARPADIRGAQITLALTSLSAQKKAAKSTTTKSQAKPKRNTKTTAKTSPPKPAKKKEENEKESEDEEAYHFIGYVPAYGKVWELDGFKSHPLEVGELSSSPAANWMDVVRPALRMKMAKYGESGRFSLLAVVDGLYEKASDEWEYWKRERKSVERRLQDIDTGWKEKVDPTILFSADEACVLSDSHQAMIPSTARQGTFASSFASRRLESDRKIIQERDSAKLVKMYETAVKECLNAKVSVEDELTRGKGIETDCIKRTYDYEPFLCEFVKCLHAEGLVDALIEKPKPKKAAANGRGKSRKKMKLDDDADEDDGKWEP</sequence>
<organism evidence="11 12">
    <name type="scientific">Marasmius crinis-equi</name>
    <dbReference type="NCBI Taxonomy" id="585013"/>
    <lineage>
        <taxon>Eukaryota</taxon>
        <taxon>Fungi</taxon>
        <taxon>Dikarya</taxon>
        <taxon>Basidiomycota</taxon>
        <taxon>Agaricomycotina</taxon>
        <taxon>Agaricomycetes</taxon>
        <taxon>Agaricomycetidae</taxon>
        <taxon>Agaricales</taxon>
        <taxon>Marasmiineae</taxon>
        <taxon>Marasmiaceae</taxon>
        <taxon>Marasmius</taxon>
    </lineage>
</organism>
<protein>
    <recommendedName>
        <fullName evidence="3 8">ubiquitinyl hydrolase 1</fullName>
        <ecNumber evidence="3 8">3.4.19.12</ecNumber>
    </recommendedName>
</protein>
<feature type="compositionally biased region" description="Acidic residues" evidence="9">
    <location>
        <begin position="457"/>
        <end position="468"/>
    </location>
</feature>
<comment type="catalytic activity">
    <reaction evidence="1 8">
        <text>Thiol-dependent hydrolysis of ester, thioester, amide, peptide and isopeptide bonds formed by the C-terminal Gly of ubiquitin (a 76-residue protein attached to proteins as an intracellular targeting signal).</text>
        <dbReference type="EC" id="3.4.19.12"/>
    </reaction>
</comment>
<gene>
    <name evidence="11" type="ORF">V5O48_005099</name>
</gene>
<evidence type="ECO:0000256" key="4">
    <source>
        <dbReference type="ARBA" id="ARBA00022670"/>
    </source>
</evidence>
<evidence type="ECO:0000256" key="2">
    <source>
        <dbReference type="ARBA" id="ARBA00009326"/>
    </source>
</evidence>
<evidence type="ECO:0000256" key="3">
    <source>
        <dbReference type="ARBA" id="ARBA00012759"/>
    </source>
</evidence>
<dbReference type="Gene3D" id="3.40.532.10">
    <property type="entry name" value="Peptidase C12, ubiquitin carboxyl-terminal hydrolase"/>
    <property type="match status" value="1"/>
</dbReference>
<keyword evidence="7 8" id="KW-0788">Thiol protease</keyword>
<evidence type="ECO:0000256" key="5">
    <source>
        <dbReference type="ARBA" id="ARBA00022786"/>
    </source>
</evidence>
<evidence type="ECO:0000256" key="8">
    <source>
        <dbReference type="PROSITE-ProRule" id="PRU01393"/>
    </source>
</evidence>
<dbReference type="InterPro" id="IPR038765">
    <property type="entry name" value="Papain-like_cys_pep_sf"/>
</dbReference>
<keyword evidence="12" id="KW-1185">Reference proteome</keyword>
<dbReference type="PANTHER" id="PTHR10589">
    <property type="entry name" value="UBIQUITIN CARBOXYL-TERMINAL HYDROLASE"/>
    <property type="match status" value="1"/>
</dbReference>
<feature type="region of interest" description="Disordered" evidence="9">
    <location>
        <begin position="173"/>
        <end position="216"/>
    </location>
</feature>